<dbReference type="OrthoDB" id="3674086at2759"/>
<dbReference type="EMBL" id="ML994620">
    <property type="protein sequence ID" value="KAF2189954.1"/>
    <property type="molecule type" value="Genomic_DNA"/>
</dbReference>
<feature type="region of interest" description="Disordered" evidence="1">
    <location>
        <begin position="265"/>
        <end position="302"/>
    </location>
</feature>
<protein>
    <submittedName>
        <fullName evidence="2">Uncharacterized protein</fullName>
    </submittedName>
</protein>
<dbReference type="Proteomes" id="UP000800200">
    <property type="component" value="Unassembled WGS sequence"/>
</dbReference>
<evidence type="ECO:0000256" key="1">
    <source>
        <dbReference type="SAM" id="MobiDB-lite"/>
    </source>
</evidence>
<keyword evidence="3" id="KW-1185">Reference proteome</keyword>
<name>A0A6A6EDY9_9PEZI</name>
<gene>
    <name evidence="2" type="ORF">K469DRAFT_683299</name>
</gene>
<evidence type="ECO:0000313" key="2">
    <source>
        <dbReference type="EMBL" id="KAF2189954.1"/>
    </source>
</evidence>
<evidence type="ECO:0000313" key="3">
    <source>
        <dbReference type="Proteomes" id="UP000800200"/>
    </source>
</evidence>
<reference evidence="2" key="1">
    <citation type="journal article" date="2020" name="Stud. Mycol.">
        <title>101 Dothideomycetes genomes: a test case for predicting lifestyles and emergence of pathogens.</title>
        <authorList>
            <person name="Haridas S."/>
            <person name="Albert R."/>
            <person name="Binder M."/>
            <person name="Bloem J."/>
            <person name="Labutti K."/>
            <person name="Salamov A."/>
            <person name="Andreopoulos B."/>
            <person name="Baker S."/>
            <person name="Barry K."/>
            <person name="Bills G."/>
            <person name="Bluhm B."/>
            <person name="Cannon C."/>
            <person name="Castanera R."/>
            <person name="Culley D."/>
            <person name="Daum C."/>
            <person name="Ezra D."/>
            <person name="Gonzalez J."/>
            <person name="Henrissat B."/>
            <person name="Kuo A."/>
            <person name="Liang C."/>
            <person name="Lipzen A."/>
            <person name="Lutzoni F."/>
            <person name="Magnuson J."/>
            <person name="Mondo S."/>
            <person name="Nolan M."/>
            <person name="Ohm R."/>
            <person name="Pangilinan J."/>
            <person name="Park H.-J."/>
            <person name="Ramirez L."/>
            <person name="Alfaro M."/>
            <person name="Sun H."/>
            <person name="Tritt A."/>
            <person name="Yoshinaga Y."/>
            <person name="Zwiers L.-H."/>
            <person name="Turgeon B."/>
            <person name="Goodwin S."/>
            <person name="Spatafora J."/>
            <person name="Crous P."/>
            <person name="Grigoriev I."/>
        </authorList>
    </citation>
    <scope>NUCLEOTIDE SEQUENCE</scope>
    <source>
        <strain evidence="2">CBS 207.26</strain>
    </source>
</reference>
<accession>A0A6A6EDY9</accession>
<proteinExistence type="predicted"/>
<organism evidence="2 3">
    <name type="scientific">Zopfia rhizophila CBS 207.26</name>
    <dbReference type="NCBI Taxonomy" id="1314779"/>
    <lineage>
        <taxon>Eukaryota</taxon>
        <taxon>Fungi</taxon>
        <taxon>Dikarya</taxon>
        <taxon>Ascomycota</taxon>
        <taxon>Pezizomycotina</taxon>
        <taxon>Dothideomycetes</taxon>
        <taxon>Dothideomycetes incertae sedis</taxon>
        <taxon>Zopfiaceae</taxon>
        <taxon>Zopfia</taxon>
    </lineage>
</organism>
<dbReference type="AlphaFoldDB" id="A0A6A6EDY9"/>
<sequence>MVITDLDSHGDGTESTVQNVAMGLDLSMPRVKQVDSMYNNWVKRGTIQRHRGKLTDYYEDMISLSIVAHNRNDKDLSYSILLKWQEENYRHASTMPNLESVMTAFKYLPCSSSLCKWIIHFYSFLWSTETYVTYEDFCLQLGIEKRPSESFLYGVAQTRCPFTKGKDIRLLKDWCVLHNHKDELSHTLLADLIKKEEEEELEMAKMTVMKHEGNKQNTNRAQRNILKREHNEHTTLSNGSVEDLFFDKSELGRCSLRNLVPIDAPSAADDNCPPSRNDLLDYPNSAPSPSSPPSTSPLRERTRCCHSFLPTSTNTPT</sequence>